<evidence type="ECO:0000313" key="4">
    <source>
        <dbReference type="Proteomes" id="UP001176961"/>
    </source>
</evidence>
<dbReference type="GO" id="GO:0016787">
    <property type="term" value="F:hydrolase activity"/>
    <property type="evidence" value="ECO:0007669"/>
    <property type="project" value="InterPro"/>
</dbReference>
<dbReference type="InterPro" id="IPR004843">
    <property type="entry name" value="Calcineurin-like_PHP"/>
</dbReference>
<reference evidence="3" key="1">
    <citation type="submission" date="2023-07" db="EMBL/GenBank/DDBJ databases">
        <authorList>
            <consortium name="CYATHOMIX"/>
        </authorList>
    </citation>
    <scope>NUCLEOTIDE SEQUENCE</scope>
    <source>
        <strain evidence="3">N/A</strain>
    </source>
</reference>
<gene>
    <name evidence="3" type="ORF">CYNAS_LOCUS18956</name>
</gene>
<dbReference type="SUPFAM" id="SSF56300">
    <property type="entry name" value="Metallo-dependent phosphatases"/>
    <property type="match status" value="1"/>
</dbReference>
<sequence length="412" mass="46734">MLVSCTLKFVLNARFSEMQRDGIIMLSPALLKDSMNRRSSLGSAATEEQQVREFARMFGRRRSSGLIDVEEETRASDSRRSSLFLLCTKEERPKRRNTSPSPLASINNEVVEITPHQYTADPTLAWEMLKEKRPVKPVRQMGLDTPIKPDHIRFVCIGCTHGTKLDPSRIPPGDVLLVTGDFTTCGLPKEVLYFNKLLGQMKHAYKVVIAGNHECTFDESFLRSSNREMEAKEIALKQALQASLSSSKVTSPKTLLTNAIYLEDSVIELFGIIIYGSPWQPRVDNWAFNLPRGQPLLDKWNNIPAGVDVLLTHSPPLGHGDLMLDGQRMGCVELLNSVCKRIRPKYHVFAHIHEGYGCTSDGYTKFINCCLCNENLEQTNSPVIFDMPVHPQTKQFYLQNVKKIMKRYYRQL</sequence>
<feature type="domain" description="Calcineurin-like phosphoesterase" evidence="2">
    <location>
        <begin position="154"/>
        <end position="354"/>
    </location>
</feature>
<organism evidence="3 4">
    <name type="scientific">Cylicocyclus nassatus</name>
    <name type="common">Nematode worm</name>
    <dbReference type="NCBI Taxonomy" id="53992"/>
    <lineage>
        <taxon>Eukaryota</taxon>
        <taxon>Metazoa</taxon>
        <taxon>Ecdysozoa</taxon>
        <taxon>Nematoda</taxon>
        <taxon>Chromadorea</taxon>
        <taxon>Rhabditida</taxon>
        <taxon>Rhabditina</taxon>
        <taxon>Rhabditomorpha</taxon>
        <taxon>Strongyloidea</taxon>
        <taxon>Strongylidae</taxon>
        <taxon>Cylicocyclus</taxon>
    </lineage>
</organism>
<protein>
    <recommendedName>
        <fullName evidence="2">Calcineurin-like phosphoesterase domain-containing protein</fullName>
    </recommendedName>
</protein>
<dbReference type="EMBL" id="CATQJL010000316">
    <property type="protein sequence ID" value="CAJ0606973.1"/>
    <property type="molecule type" value="Genomic_DNA"/>
</dbReference>
<dbReference type="PANTHER" id="PTHR12905">
    <property type="entry name" value="METALLOPHOSPHOESTERASE"/>
    <property type="match status" value="1"/>
</dbReference>
<evidence type="ECO:0000313" key="3">
    <source>
        <dbReference type="EMBL" id="CAJ0606973.1"/>
    </source>
</evidence>
<dbReference type="PANTHER" id="PTHR12905:SF0">
    <property type="entry name" value="CALCINEURIN-LIKE PHOSPHOESTERASE DOMAIN-CONTAINING PROTEIN"/>
    <property type="match status" value="1"/>
</dbReference>
<dbReference type="Pfam" id="PF00149">
    <property type="entry name" value="Metallophos"/>
    <property type="match status" value="1"/>
</dbReference>
<keyword evidence="4" id="KW-1185">Reference proteome</keyword>
<evidence type="ECO:0000259" key="2">
    <source>
        <dbReference type="Pfam" id="PF00149"/>
    </source>
</evidence>
<dbReference type="InterPro" id="IPR051693">
    <property type="entry name" value="UPF0046_metallophosphoest"/>
</dbReference>
<dbReference type="Proteomes" id="UP001176961">
    <property type="component" value="Unassembled WGS sequence"/>
</dbReference>
<dbReference type="CDD" id="cd07379">
    <property type="entry name" value="MPP_239FB"/>
    <property type="match status" value="1"/>
</dbReference>
<dbReference type="AlphaFoldDB" id="A0AA36HAH5"/>
<accession>A0AA36HAH5</accession>
<dbReference type="InterPro" id="IPR029052">
    <property type="entry name" value="Metallo-depent_PP-like"/>
</dbReference>
<comment type="similarity">
    <text evidence="1">Belongs to the UPF0046 family.</text>
</comment>
<proteinExistence type="inferred from homology"/>
<name>A0AA36HAH5_CYLNA</name>
<evidence type="ECO:0000256" key="1">
    <source>
        <dbReference type="ARBA" id="ARBA00007993"/>
    </source>
</evidence>
<dbReference type="Gene3D" id="3.60.21.10">
    <property type="match status" value="1"/>
</dbReference>
<comment type="caution">
    <text evidence="3">The sequence shown here is derived from an EMBL/GenBank/DDBJ whole genome shotgun (WGS) entry which is preliminary data.</text>
</comment>